<dbReference type="CDD" id="cd00130">
    <property type="entry name" value="PAS"/>
    <property type="match status" value="2"/>
</dbReference>
<dbReference type="InterPro" id="IPR001610">
    <property type="entry name" value="PAC"/>
</dbReference>
<keyword evidence="4" id="KW-0808">Transferase</keyword>
<feature type="domain" description="PAC" evidence="8">
    <location>
        <begin position="332"/>
        <end position="384"/>
    </location>
</feature>
<dbReference type="SMART" id="SM00086">
    <property type="entry name" value="PAC"/>
    <property type="match status" value="2"/>
</dbReference>
<evidence type="ECO:0000313" key="10">
    <source>
        <dbReference type="Proteomes" id="UP000249065"/>
    </source>
</evidence>
<evidence type="ECO:0000259" key="8">
    <source>
        <dbReference type="PROSITE" id="PS50113"/>
    </source>
</evidence>
<keyword evidence="6" id="KW-0175">Coiled coil</keyword>
<dbReference type="InterPro" id="IPR000700">
    <property type="entry name" value="PAS-assoc_C"/>
</dbReference>
<evidence type="ECO:0000259" key="7">
    <source>
        <dbReference type="PROSITE" id="PS50112"/>
    </source>
</evidence>
<dbReference type="EC" id="2.7.13.3" evidence="2"/>
<dbReference type="InterPro" id="IPR052162">
    <property type="entry name" value="Sensor_kinase/Photoreceptor"/>
</dbReference>
<keyword evidence="5" id="KW-0418">Kinase</keyword>
<dbReference type="FunFam" id="3.30.450.20:FF:000099">
    <property type="entry name" value="Sensory box sensor histidine kinase"/>
    <property type="match status" value="2"/>
</dbReference>
<sequence>MRTMPEECRSGLPDIECIRGFAEESPMSVVVLEGPAHLLRYANRAFLAATGRAEAALRDQPLAATLPERDLALLTMLDEVRATGTARRAEAIPLQLGGPPARRWDAELSAIRAGGGRVAGVLLLLRDVTEREAQAERYRTLVEVNSLAVWIAAPDGTLLENANWAEVTGLAPGTAGGPSWLEAVHPEDRAQAAARWLQAIESGEVYEAEYRLRRADGGWRWSAARAVLRRDETGRILEWVGANADIEARRQAEQALRASEDRFRTLAEAMPHLVWQTDAAGRVEYVNRRWRALTGLGLAALAEEGWLAALHPEDAARLAPGWAAALAEGGAYDADARIRTAEGGAPWHRVRAASVRDAAGRIRHWVGTCTDVEERHQAEARLREALAMQEQLLREAEHRIKNSLQLVAALLRLQSGRMPEPAAREALEAATARVQAVAEAHRALQLSPDLRSVRLTDMLRELAAGASVQQPGCDIRIAAPEALALDAERAIPLALILSELVTDALRRERPAGVTHPIWLEARQEAGRLEVSVADGGRLMPSDHAADRMGETVIRALARQIDAELVVGEGPDSEDRQVTLRMRLQPG</sequence>
<proteinExistence type="predicted"/>
<dbReference type="PROSITE" id="PS50112">
    <property type="entry name" value="PAS"/>
    <property type="match status" value="1"/>
</dbReference>
<dbReference type="OrthoDB" id="9795133at2"/>
<dbReference type="Pfam" id="PF08447">
    <property type="entry name" value="PAS_3"/>
    <property type="match status" value="2"/>
</dbReference>
<dbReference type="Pfam" id="PF07568">
    <property type="entry name" value="HisKA_2"/>
    <property type="match status" value="1"/>
</dbReference>
<dbReference type="PANTHER" id="PTHR43304:SF1">
    <property type="entry name" value="PAC DOMAIN-CONTAINING PROTEIN"/>
    <property type="match status" value="1"/>
</dbReference>
<dbReference type="SUPFAM" id="SSF55785">
    <property type="entry name" value="PYP-like sensor domain (PAS domain)"/>
    <property type="match status" value="3"/>
</dbReference>
<dbReference type="Pfam" id="PF08448">
    <property type="entry name" value="PAS_4"/>
    <property type="match status" value="1"/>
</dbReference>
<dbReference type="Gene3D" id="3.30.565.10">
    <property type="entry name" value="Histidine kinase-like ATPase, C-terminal domain"/>
    <property type="match status" value="1"/>
</dbReference>
<evidence type="ECO:0000256" key="1">
    <source>
        <dbReference type="ARBA" id="ARBA00000085"/>
    </source>
</evidence>
<gene>
    <name evidence="9" type="ORF">DOO78_17475</name>
</gene>
<protein>
    <recommendedName>
        <fullName evidence="2">histidine kinase</fullName>
        <ecNumber evidence="2">2.7.13.3</ecNumber>
    </recommendedName>
</protein>
<keyword evidence="10" id="KW-1185">Reference proteome</keyword>
<dbReference type="SMART" id="SM00091">
    <property type="entry name" value="PAS"/>
    <property type="match status" value="3"/>
</dbReference>
<feature type="domain" description="PAS" evidence="7">
    <location>
        <begin position="259"/>
        <end position="329"/>
    </location>
</feature>
<dbReference type="GO" id="GO:0004673">
    <property type="term" value="F:protein histidine kinase activity"/>
    <property type="evidence" value="ECO:0007669"/>
    <property type="project" value="UniProtKB-EC"/>
</dbReference>
<dbReference type="InterPro" id="IPR011495">
    <property type="entry name" value="Sig_transdc_His_kin_sub2_dim/P"/>
</dbReference>
<dbReference type="SUPFAM" id="SSF55874">
    <property type="entry name" value="ATPase domain of HSP90 chaperone/DNA topoisomerase II/histidine kinase"/>
    <property type="match status" value="1"/>
</dbReference>
<evidence type="ECO:0000256" key="3">
    <source>
        <dbReference type="ARBA" id="ARBA00022553"/>
    </source>
</evidence>
<evidence type="ECO:0000313" key="9">
    <source>
        <dbReference type="EMBL" id="RAI57804.1"/>
    </source>
</evidence>
<dbReference type="InterPro" id="IPR000014">
    <property type="entry name" value="PAS"/>
</dbReference>
<dbReference type="Gene3D" id="3.30.450.20">
    <property type="entry name" value="PAS domain"/>
    <property type="match status" value="3"/>
</dbReference>
<feature type="domain" description="PAC" evidence="8">
    <location>
        <begin position="206"/>
        <end position="258"/>
    </location>
</feature>
<dbReference type="PROSITE" id="PS50113">
    <property type="entry name" value="PAC"/>
    <property type="match status" value="2"/>
</dbReference>
<dbReference type="InterPro" id="IPR036890">
    <property type="entry name" value="HATPase_C_sf"/>
</dbReference>
<dbReference type="InterPro" id="IPR035965">
    <property type="entry name" value="PAS-like_dom_sf"/>
</dbReference>
<dbReference type="AlphaFoldDB" id="A0A327M670"/>
<dbReference type="Proteomes" id="UP000249065">
    <property type="component" value="Unassembled WGS sequence"/>
</dbReference>
<organism evidence="9 10">
    <name type="scientific">Roseicella frigidaeris</name>
    <dbReference type="NCBI Taxonomy" id="2230885"/>
    <lineage>
        <taxon>Bacteria</taxon>
        <taxon>Pseudomonadati</taxon>
        <taxon>Pseudomonadota</taxon>
        <taxon>Alphaproteobacteria</taxon>
        <taxon>Acetobacterales</taxon>
        <taxon>Roseomonadaceae</taxon>
        <taxon>Roseicella</taxon>
    </lineage>
</organism>
<dbReference type="InterPro" id="IPR013656">
    <property type="entry name" value="PAS_4"/>
</dbReference>
<feature type="coiled-coil region" evidence="6">
    <location>
        <begin position="375"/>
        <end position="406"/>
    </location>
</feature>
<evidence type="ECO:0000256" key="6">
    <source>
        <dbReference type="SAM" id="Coils"/>
    </source>
</evidence>
<dbReference type="InterPro" id="IPR013655">
    <property type="entry name" value="PAS_fold_3"/>
</dbReference>
<evidence type="ECO:0000256" key="4">
    <source>
        <dbReference type="ARBA" id="ARBA00022679"/>
    </source>
</evidence>
<accession>A0A327M670</accession>
<evidence type="ECO:0000256" key="5">
    <source>
        <dbReference type="ARBA" id="ARBA00022777"/>
    </source>
</evidence>
<keyword evidence="3" id="KW-0597">Phosphoprotein</keyword>
<dbReference type="PANTHER" id="PTHR43304">
    <property type="entry name" value="PHYTOCHROME-LIKE PROTEIN CPH1"/>
    <property type="match status" value="1"/>
</dbReference>
<evidence type="ECO:0000256" key="2">
    <source>
        <dbReference type="ARBA" id="ARBA00012438"/>
    </source>
</evidence>
<comment type="catalytic activity">
    <reaction evidence="1">
        <text>ATP + protein L-histidine = ADP + protein N-phospho-L-histidine.</text>
        <dbReference type="EC" id="2.7.13.3"/>
    </reaction>
</comment>
<dbReference type="NCBIfam" id="TIGR00229">
    <property type="entry name" value="sensory_box"/>
    <property type="match status" value="2"/>
</dbReference>
<dbReference type="EMBL" id="QLIX01000014">
    <property type="protein sequence ID" value="RAI57804.1"/>
    <property type="molecule type" value="Genomic_DNA"/>
</dbReference>
<name>A0A327M670_9PROT</name>
<comment type="caution">
    <text evidence="9">The sequence shown here is derived from an EMBL/GenBank/DDBJ whole genome shotgun (WGS) entry which is preliminary data.</text>
</comment>
<reference evidence="10" key="1">
    <citation type="submission" date="2018-06" db="EMBL/GenBank/DDBJ databases">
        <authorList>
            <person name="Khan S.A."/>
        </authorList>
    </citation>
    <scope>NUCLEOTIDE SEQUENCE [LARGE SCALE GENOMIC DNA]</scope>
    <source>
        <strain evidence="10">DB-1506</strain>
    </source>
</reference>